<dbReference type="SUPFAM" id="SSF51215">
    <property type="entry name" value="Regulatory protein AraC"/>
    <property type="match status" value="1"/>
</dbReference>
<comment type="caution">
    <text evidence="5">The sequence shown here is derived from an EMBL/GenBank/DDBJ whole genome shotgun (WGS) entry which is preliminary data.</text>
</comment>
<dbReference type="InterPro" id="IPR018060">
    <property type="entry name" value="HTH_AraC"/>
</dbReference>
<dbReference type="AlphaFoldDB" id="A0A0R1YR44"/>
<dbReference type="InterPro" id="IPR003313">
    <property type="entry name" value="AraC-bd"/>
</dbReference>
<dbReference type="SUPFAM" id="SSF46689">
    <property type="entry name" value="Homeodomain-like"/>
    <property type="match status" value="2"/>
</dbReference>
<protein>
    <submittedName>
        <fullName evidence="5">Transcriptional regulator, AraC family</fullName>
    </submittedName>
</protein>
<dbReference type="PROSITE" id="PS01124">
    <property type="entry name" value="HTH_ARAC_FAMILY_2"/>
    <property type="match status" value="1"/>
</dbReference>
<name>A0A0R1YR44_9LACO</name>
<accession>A0A0R1YR44</accession>
<proteinExistence type="predicted"/>
<organism evidence="5 6">
    <name type="scientific">Lentilactobacillus parafarraginis DSM 18390 = JCM 14109</name>
    <dbReference type="NCBI Taxonomy" id="1423786"/>
    <lineage>
        <taxon>Bacteria</taxon>
        <taxon>Bacillati</taxon>
        <taxon>Bacillota</taxon>
        <taxon>Bacilli</taxon>
        <taxon>Lactobacillales</taxon>
        <taxon>Lactobacillaceae</taxon>
        <taxon>Lentilactobacillus</taxon>
    </lineage>
</organism>
<dbReference type="RefSeq" id="WP_054733339.1">
    <property type="nucleotide sequence ID" value="NZ_AZFZ01000011.1"/>
</dbReference>
<dbReference type="InterPro" id="IPR037923">
    <property type="entry name" value="HTH-like"/>
</dbReference>
<evidence type="ECO:0000256" key="1">
    <source>
        <dbReference type="ARBA" id="ARBA00023015"/>
    </source>
</evidence>
<dbReference type="GO" id="GO:0043565">
    <property type="term" value="F:sequence-specific DNA binding"/>
    <property type="evidence" value="ECO:0007669"/>
    <property type="project" value="InterPro"/>
</dbReference>
<evidence type="ECO:0000313" key="5">
    <source>
        <dbReference type="EMBL" id="KRM44607.1"/>
    </source>
</evidence>
<dbReference type="SMART" id="SM00342">
    <property type="entry name" value="HTH_ARAC"/>
    <property type="match status" value="1"/>
</dbReference>
<evidence type="ECO:0000256" key="2">
    <source>
        <dbReference type="ARBA" id="ARBA00023125"/>
    </source>
</evidence>
<dbReference type="PATRIC" id="fig|1423786.4.peg.248"/>
<gene>
    <name evidence="5" type="ORF">FD47_GL000245</name>
</gene>
<dbReference type="GO" id="GO:0003700">
    <property type="term" value="F:DNA-binding transcription factor activity"/>
    <property type="evidence" value="ECO:0007669"/>
    <property type="project" value="InterPro"/>
</dbReference>
<dbReference type="EMBL" id="AZFZ01000011">
    <property type="protein sequence ID" value="KRM44607.1"/>
    <property type="molecule type" value="Genomic_DNA"/>
</dbReference>
<dbReference type="InterPro" id="IPR009057">
    <property type="entry name" value="Homeodomain-like_sf"/>
</dbReference>
<dbReference type="Pfam" id="PF12833">
    <property type="entry name" value="HTH_18"/>
    <property type="match status" value="1"/>
</dbReference>
<dbReference type="PANTHER" id="PTHR43280">
    <property type="entry name" value="ARAC-FAMILY TRANSCRIPTIONAL REGULATOR"/>
    <property type="match status" value="1"/>
</dbReference>
<reference evidence="5 6" key="1">
    <citation type="journal article" date="2015" name="Genome Announc.">
        <title>Expanding the biotechnology potential of lactobacilli through comparative genomics of 213 strains and associated genera.</title>
        <authorList>
            <person name="Sun Z."/>
            <person name="Harris H.M."/>
            <person name="McCann A."/>
            <person name="Guo C."/>
            <person name="Argimon S."/>
            <person name="Zhang W."/>
            <person name="Yang X."/>
            <person name="Jeffery I.B."/>
            <person name="Cooney J.C."/>
            <person name="Kagawa T.F."/>
            <person name="Liu W."/>
            <person name="Song Y."/>
            <person name="Salvetti E."/>
            <person name="Wrobel A."/>
            <person name="Rasinkangas P."/>
            <person name="Parkhill J."/>
            <person name="Rea M.C."/>
            <person name="O'Sullivan O."/>
            <person name="Ritari J."/>
            <person name="Douillard F.P."/>
            <person name="Paul Ross R."/>
            <person name="Yang R."/>
            <person name="Briner A.E."/>
            <person name="Felis G.E."/>
            <person name="de Vos W.M."/>
            <person name="Barrangou R."/>
            <person name="Klaenhammer T.R."/>
            <person name="Caufield P.W."/>
            <person name="Cui Y."/>
            <person name="Zhang H."/>
            <person name="O'Toole P.W."/>
        </authorList>
    </citation>
    <scope>NUCLEOTIDE SEQUENCE [LARGE SCALE GENOMIC DNA]</scope>
    <source>
        <strain evidence="5 6">DSM 18390</strain>
    </source>
</reference>
<dbReference type="Gene3D" id="1.10.10.60">
    <property type="entry name" value="Homeodomain-like"/>
    <property type="match status" value="2"/>
</dbReference>
<dbReference type="InterPro" id="IPR014710">
    <property type="entry name" value="RmlC-like_jellyroll"/>
</dbReference>
<keyword evidence="2" id="KW-0238">DNA-binding</keyword>
<evidence type="ECO:0000313" key="6">
    <source>
        <dbReference type="Proteomes" id="UP000051010"/>
    </source>
</evidence>
<keyword evidence="3" id="KW-0804">Transcription</keyword>
<sequence>MPQLAFDHDQVVTFMVGGNFSADPGWKHKARYHPGDYELMICVHGPINLMIGDHHVVLNTNDVLIVPPYTFMRGTAPSTKKIEFYWLHFLLPNDHIKTDSGTKVLSATSHPKEITVQYHYHFSDINDLIILTHQLLAVDTSQPFGQEQQNLLMTLILTNLANSTNVPENEDRNSALVSQLKEWIRTNIFRSPTLKDLANETELNPQYVSRLFKKYVGMSPKHYMVHLKIQTAKALLIRTNLSIKEVSSYSYFSDDKLFMKQFKKLTGVTPSTFRTKYRKIYHNNPVIDPVLPIPEKITQQLDFDRDPGTPTKR</sequence>
<dbReference type="PANTHER" id="PTHR43280:SF2">
    <property type="entry name" value="HTH-TYPE TRANSCRIPTIONAL REGULATOR EXSA"/>
    <property type="match status" value="1"/>
</dbReference>
<evidence type="ECO:0000259" key="4">
    <source>
        <dbReference type="PROSITE" id="PS01124"/>
    </source>
</evidence>
<keyword evidence="1" id="KW-0805">Transcription regulation</keyword>
<evidence type="ECO:0000256" key="3">
    <source>
        <dbReference type="ARBA" id="ARBA00023163"/>
    </source>
</evidence>
<dbReference type="Gene3D" id="2.60.120.10">
    <property type="entry name" value="Jelly Rolls"/>
    <property type="match status" value="1"/>
</dbReference>
<feature type="domain" description="HTH araC/xylS-type" evidence="4">
    <location>
        <begin position="178"/>
        <end position="276"/>
    </location>
</feature>
<dbReference type="Proteomes" id="UP000051010">
    <property type="component" value="Unassembled WGS sequence"/>
</dbReference>
<dbReference type="Pfam" id="PF02311">
    <property type="entry name" value="AraC_binding"/>
    <property type="match status" value="1"/>
</dbReference>